<dbReference type="InterPro" id="IPR036890">
    <property type="entry name" value="HATPase_C_sf"/>
</dbReference>
<accession>A0A839PWL7</accession>
<evidence type="ECO:0000313" key="11">
    <source>
        <dbReference type="Proteomes" id="UP000550501"/>
    </source>
</evidence>
<keyword evidence="3" id="KW-0808">Transferase</keyword>
<feature type="transmembrane region" description="Helical" evidence="8">
    <location>
        <begin position="190"/>
        <end position="211"/>
    </location>
</feature>
<comment type="subcellular location">
    <subcellularLocation>
        <location evidence="1">Membrane</location>
    </subcellularLocation>
</comment>
<evidence type="ECO:0000256" key="7">
    <source>
        <dbReference type="ARBA" id="ARBA00023012"/>
    </source>
</evidence>
<gene>
    <name evidence="10" type="ORF">FHR72_000085</name>
</gene>
<dbReference type="InterPro" id="IPR003594">
    <property type="entry name" value="HATPase_dom"/>
</dbReference>
<dbReference type="SUPFAM" id="SSF55874">
    <property type="entry name" value="ATPase domain of HSP90 chaperone/DNA topoisomerase II/histidine kinase"/>
    <property type="match status" value="1"/>
</dbReference>
<dbReference type="PANTHER" id="PTHR24421:SF61">
    <property type="entry name" value="OXYGEN SENSOR HISTIDINE KINASE NREB"/>
    <property type="match status" value="1"/>
</dbReference>
<keyword evidence="4 8" id="KW-0812">Transmembrane</keyword>
<dbReference type="Pfam" id="PF00672">
    <property type="entry name" value="HAMP"/>
    <property type="match status" value="1"/>
</dbReference>
<evidence type="ECO:0000256" key="3">
    <source>
        <dbReference type="ARBA" id="ARBA00022679"/>
    </source>
</evidence>
<dbReference type="GO" id="GO:0016020">
    <property type="term" value="C:membrane"/>
    <property type="evidence" value="ECO:0007669"/>
    <property type="project" value="UniProtKB-SubCell"/>
</dbReference>
<evidence type="ECO:0000256" key="5">
    <source>
        <dbReference type="ARBA" id="ARBA00022777"/>
    </source>
</evidence>
<dbReference type="PANTHER" id="PTHR24421">
    <property type="entry name" value="NITRATE/NITRITE SENSOR PROTEIN NARX-RELATED"/>
    <property type="match status" value="1"/>
</dbReference>
<dbReference type="InterPro" id="IPR003660">
    <property type="entry name" value="HAMP_dom"/>
</dbReference>
<keyword evidence="6 8" id="KW-1133">Transmembrane helix</keyword>
<name>A0A839PWL7_MYCIR</name>
<dbReference type="InterPro" id="IPR007891">
    <property type="entry name" value="CHASE3"/>
</dbReference>
<dbReference type="SUPFAM" id="SSF158472">
    <property type="entry name" value="HAMP domain-like"/>
    <property type="match status" value="1"/>
</dbReference>
<dbReference type="SMART" id="SM00304">
    <property type="entry name" value="HAMP"/>
    <property type="match status" value="1"/>
</dbReference>
<dbReference type="CDD" id="cd06225">
    <property type="entry name" value="HAMP"/>
    <property type="match status" value="1"/>
</dbReference>
<dbReference type="InterPro" id="IPR050482">
    <property type="entry name" value="Sensor_HK_TwoCompSys"/>
</dbReference>
<dbReference type="CDD" id="cd16917">
    <property type="entry name" value="HATPase_UhpB-NarQ-NarX-like"/>
    <property type="match status" value="1"/>
</dbReference>
<evidence type="ECO:0000256" key="2">
    <source>
        <dbReference type="ARBA" id="ARBA00022553"/>
    </source>
</evidence>
<keyword evidence="7" id="KW-0902">Two-component regulatory system</keyword>
<dbReference type="Pfam" id="PF02518">
    <property type="entry name" value="HATPase_c"/>
    <property type="match status" value="1"/>
</dbReference>
<evidence type="ECO:0000256" key="6">
    <source>
        <dbReference type="ARBA" id="ARBA00022989"/>
    </source>
</evidence>
<dbReference type="GO" id="GO:0016301">
    <property type="term" value="F:kinase activity"/>
    <property type="evidence" value="ECO:0007669"/>
    <property type="project" value="UniProtKB-KW"/>
</dbReference>
<dbReference type="Gene3D" id="6.10.340.10">
    <property type="match status" value="1"/>
</dbReference>
<dbReference type="PROSITE" id="PS50885">
    <property type="entry name" value="HAMP"/>
    <property type="match status" value="1"/>
</dbReference>
<keyword evidence="5 10" id="KW-0418">Kinase</keyword>
<dbReference type="EMBL" id="JACHVU010000001">
    <property type="protein sequence ID" value="MBB2988628.1"/>
    <property type="molecule type" value="Genomic_DNA"/>
</dbReference>
<dbReference type="RefSeq" id="WP_183465945.1">
    <property type="nucleotide sequence ID" value="NZ_JACHVU010000001.1"/>
</dbReference>
<protein>
    <submittedName>
        <fullName evidence="10">Signal transduction histidine kinase</fullName>
    </submittedName>
</protein>
<feature type="domain" description="HAMP" evidence="9">
    <location>
        <begin position="215"/>
        <end position="267"/>
    </location>
</feature>
<sequence length="484" mass="52037">MATGAEAQKPSLKRLIWTSLGAMTAVFLIVLIASISARLAVARSFAHLNQHVIPVQNNIAEARRAYIDQETGERGYLLTGNPVSLEPYRAGAATAERVVGDLREALADDETGRDLLDRASATASRWTQSIAEPQIAARGAGPIPPDQQAVMDLDGKAVFDQLRRDLQELADYSDEMHAAQMRQIATVQRVANAVQILGAAALLSVVLWSVLMVQRRLTRPVNTLVETVKTVADGDYDEPIQREGPREIAAIAEAVEEMRDSLRASTERLVDSELRDEQARIAADLHDRVIQQVFGLGLGLTSAATRRNPDLEPFIDETDVIIRDLREVVFNLNHAVAKPGRSAGVRAAVIDVVESSVRALGFVPSLHFEGPVDEMPIQPALHAAVLAVVREALSNVARHSEATAASVSVAVTSDELTVTVSDNGTGLSGDDVLGDGRRNIEFRARQFGGRAVIDNAPAGPGTVVEWAVPLAGAVHTKGLDRSRT</sequence>
<dbReference type="Proteomes" id="UP000550501">
    <property type="component" value="Unassembled WGS sequence"/>
</dbReference>
<evidence type="ECO:0000259" key="9">
    <source>
        <dbReference type="PROSITE" id="PS50885"/>
    </source>
</evidence>
<proteinExistence type="predicted"/>
<dbReference type="GO" id="GO:0000160">
    <property type="term" value="P:phosphorelay signal transduction system"/>
    <property type="evidence" value="ECO:0007669"/>
    <property type="project" value="UniProtKB-KW"/>
</dbReference>
<dbReference type="CDD" id="cd19410">
    <property type="entry name" value="HK9-like_sensor"/>
    <property type="match status" value="1"/>
</dbReference>
<dbReference type="Gene3D" id="3.30.565.10">
    <property type="entry name" value="Histidine kinase-like ATPase, C-terminal domain"/>
    <property type="match status" value="1"/>
</dbReference>
<reference evidence="10 11" key="1">
    <citation type="submission" date="2020-08" db="EMBL/GenBank/DDBJ databases">
        <title>The Agave Microbiome: Exploring the role of microbial communities in plant adaptations to desert environments.</title>
        <authorList>
            <person name="Partida-Martinez L.P."/>
        </authorList>
    </citation>
    <scope>NUCLEOTIDE SEQUENCE [LARGE SCALE GENOMIC DNA]</scope>
    <source>
        <strain evidence="10 11">AT2.18</strain>
    </source>
</reference>
<comment type="caution">
    <text evidence="10">The sequence shown here is derived from an EMBL/GenBank/DDBJ whole genome shotgun (WGS) entry which is preliminary data.</text>
</comment>
<evidence type="ECO:0000256" key="4">
    <source>
        <dbReference type="ARBA" id="ARBA00022692"/>
    </source>
</evidence>
<keyword evidence="8" id="KW-0472">Membrane</keyword>
<feature type="transmembrane region" description="Helical" evidence="8">
    <location>
        <begin position="20"/>
        <end position="41"/>
    </location>
</feature>
<dbReference type="Pfam" id="PF05227">
    <property type="entry name" value="CHASE3"/>
    <property type="match status" value="1"/>
</dbReference>
<keyword evidence="2" id="KW-0597">Phosphoprotein</keyword>
<evidence type="ECO:0000256" key="1">
    <source>
        <dbReference type="ARBA" id="ARBA00004370"/>
    </source>
</evidence>
<evidence type="ECO:0000256" key="8">
    <source>
        <dbReference type="SAM" id="Phobius"/>
    </source>
</evidence>
<evidence type="ECO:0000313" key="10">
    <source>
        <dbReference type="EMBL" id="MBB2988628.1"/>
    </source>
</evidence>
<dbReference type="AlphaFoldDB" id="A0A839PWL7"/>
<keyword evidence="11" id="KW-1185">Reference proteome</keyword>
<organism evidence="10 11">
    <name type="scientific">Mycolicibacterium iranicum</name>
    <name type="common">Mycobacterium iranicum</name>
    <dbReference type="NCBI Taxonomy" id="912594"/>
    <lineage>
        <taxon>Bacteria</taxon>
        <taxon>Bacillati</taxon>
        <taxon>Actinomycetota</taxon>
        <taxon>Actinomycetes</taxon>
        <taxon>Mycobacteriales</taxon>
        <taxon>Mycobacteriaceae</taxon>
        <taxon>Mycolicibacterium</taxon>
    </lineage>
</organism>